<name>A0AAJ0FSQ1_9HYPO</name>
<evidence type="ECO:0000313" key="5">
    <source>
        <dbReference type="Proteomes" id="UP001251528"/>
    </source>
</evidence>
<keyword evidence="2" id="KW-1133">Transmembrane helix</keyword>
<dbReference type="Pfam" id="PF07859">
    <property type="entry name" value="Abhydrolase_3"/>
    <property type="match status" value="1"/>
</dbReference>
<proteinExistence type="predicted"/>
<dbReference type="Gene3D" id="3.40.50.1820">
    <property type="entry name" value="alpha/beta hydrolase"/>
    <property type="match status" value="1"/>
</dbReference>
<keyword evidence="1" id="KW-0378">Hydrolase</keyword>
<accession>A0AAJ0FSQ1</accession>
<evidence type="ECO:0000313" key="4">
    <source>
        <dbReference type="EMBL" id="KAK2595107.1"/>
    </source>
</evidence>
<sequence length="376" mass="41683">MASSLFAAQPLKAIFIVIFFAKLPIELTFVAFKYLFKPLRPQPAWSWSRCLLVYITKLSFQLFAGARLQRAVYNEPASAKERYAQIEKPAASVVAAIPGALDIVKPSPQEAVWFPSPPPKPSDPAGEKRRIFLYFPGGAYVVAFGHKSIGHDVHRVFEKHLKATRTVWAQYRLSDGSEGLRFPAALQDAVTFYSYVLSLGFKAHDIILTGDSAGGNLVLALIRYLESIQDKGQALPLPRSAMIFSPWVSISENAGGDYSKSLNSQSDLLWSPLLQWGADCYRPQGQLSREVEAYISPLHHPFKLSIPLAIQDGALEAFHANIKEFAQEMKALNGDRLVQFQSVPLCPHDPLLVYKGFGLEQEFGEALGLLCNFLDA</sequence>
<keyword evidence="5" id="KW-1185">Reference proteome</keyword>
<evidence type="ECO:0000256" key="2">
    <source>
        <dbReference type="SAM" id="Phobius"/>
    </source>
</evidence>
<dbReference type="PANTHER" id="PTHR48081:SF8">
    <property type="entry name" value="ALPHA_BETA HYDROLASE FOLD-3 DOMAIN-CONTAINING PROTEIN-RELATED"/>
    <property type="match status" value="1"/>
</dbReference>
<dbReference type="GO" id="GO:0016787">
    <property type="term" value="F:hydrolase activity"/>
    <property type="evidence" value="ECO:0007669"/>
    <property type="project" value="UniProtKB-KW"/>
</dbReference>
<evidence type="ECO:0000256" key="1">
    <source>
        <dbReference type="ARBA" id="ARBA00022801"/>
    </source>
</evidence>
<organism evidence="4 5">
    <name type="scientific">Conoideocrella luteorostrata</name>
    <dbReference type="NCBI Taxonomy" id="1105319"/>
    <lineage>
        <taxon>Eukaryota</taxon>
        <taxon>Fungi</taxon>
        <taxon>Dikarya</taxon>
        <taxon>Ascomycota</taxon>
        <taxon>Pezizomycotina</taxon>
        <taxon>Sordariomycetes</taxon>
        <taxon>Hypocreomycetidae</taxon>
        <taxon>Hypocreales</taxon>
        <taxon>Clavicipitaceae</taxon>
        <taxon>Conoideocrella</taxon>
    </lineage>
</organism>
<dbReference type="InterPro" id="IPR050300">
    <property type="entry name" value="GDXG_lipolytic_enzyme"/>
</dbReference>
<dbReference type="PANTHER" id="PTHR48081">
    <property type="entry name" value="AB HYDROLASE SUPERFAMILY PROTEIN C4A8.06C"/>
    <property type="match status" value="1"/>
</dbReference>
<feature type="domain" description="Alpha/beta hydrolase fold-3" evidence="3">
    <location>
        <begin position="133"/>
        <end position="348"/>
    </location>
</feature>
<evidence type="ECO:0000259" key="3">
    <source>
        <dbReference type="Pfam" id="PF07859"/>
    </source>
</evidence>
<dbReference type="InterPro" id="IPR029058">
    <property type="entry name" value="AB_hydrolase_fold"/>
</dbReference>
<reference evidence="4" key="1">
    <citation type="submission" date="2023-06" db="EMBL/GenBank/DDBJ databases">
        <title>Conoideocrella luteorostrata (Hypocreales: Clavicipitaceae), a potential biocontrol fungus for elongate hemlock scale in United States Christmas tree production areas.</title>
        <authorList>
            <person name="Barrett H."/>
            <person name="Lovett B."/>
            <person name="Macias A.M."/>
            <person name="Stajich J.E."/>
            <person name="Kasson M.T."/>
        </authorList>
    </citation>
    <scope>NUCLEOTIDE SEQUENCE</scope>
    <source>
        <strain evidence="4">ARSEF 14590</strain>
    </source>
</reference>
<protein>
    <recommendedName>
        <fullName evidence="3">Alpha/beta hydrolase fold-3 domain-containing protein</fullName>
    </recommendedName>
</protein>
<dbReference type="Proteomes" id="UP001251528">
    <property type="component" value="Unassembled WGS sequence"/>
</dbReference>
<feature type="transmembrane region" description="Helical" evidence="2">
    <location>
        <begin position="13"/>
        <end position="36"/>
    </location>
</feature>
<dbReference type="InterPro" id="IPR013094">
    <property type="entry name" value="AB_hydrolase_3"/>
</dbReference>
<comment type="caution">
    <text evidence="4">The sequence shown here is derived from an EMBL/GenBank/DDBJ whole genome shotgun (WGS) entry which is preliminary data.</text>
</comment>
<keyword evidence="2" id="KW-0812">Transmembrane</keyword>
<dbReference type="EMBL" id="JASWJB010000143">
    <property type="protein sequence ID" value="KAK2595107.1"/>
    <property type="molecule type" value="Genomic_DNA"/>
</dbReference>
<dbReference type="SUPFAM" id="SSF53474">
    <property type="entry name" value="alpha/beta-Hydrolases"/>
    <property type="match status" value="1"/>
</dbReference>
<dbReference type="AlphaFoldDB" id="A0AAJ0FSQ1"/>
<keyword evidence="2" id="KW-0472">Membrane</keyword>
<gene>
    <name evidence="4" type="ORF">QQS21_007192</name>
</gene>